<reference evidence="2 3" key="1">
    <citation type="submission" date="2019-06" db="EMBL/GenBank/DDBJ databases">
        <title>A chromosomal-level reference genome of Carpinus fangiana (Coryloideae, Betulaceae).</title>
        <authorList>
            <person name="Yang X."/>
            <person name="Wang Z."/>
            <person name="Zhang L."/>
            <person name="Hao G."/>
            <person name="Liu J."/>
            <person name="Yang Y."/>
        </authorList>
    </citation>
    <scope>NUCLEOTIDE SEQUENCE [LARGE SCALE GENOMIC DNA]</scope>
    <source>
        <strain evidence="2">Cfa_2016G</strain>
        <tissue evidence="2">Leaf</tissue>
    </source>
</reference>
<sequence>MAQGGKVPKKPTSALVSKKATHSAQARSKTAKYTPQSKVSKNARVAKQQKQMRKSAAGLTGNLEKRLAERAGYTEMIGVKGGARREDVAKTGMSSNRKSGAKKN</sequence>
<gene>
    <name evidence="2" type="ORF">FH972_022705</name>
</gene>
<evidence type="ECO:0000256" key="1">
    <source>
        <dbReference type="SAM" id="MobiDB-lite"/>
    </source>
</evidence>
<feature type="compositionally biased region" description="Polar residues" evidence="1">
    <location>
        <begin position="22"/>
        <end position="40"/>
    </location>
</feature>
<dbReference type="Proteomes" id="UP000327013">
    <property type="component" value="Unassembled WGS sequence"/>
</dbReference>
<feature type="region of interest" description="Disordered" evidence="1">
    <location>
        <begin position="83"/>
        <end position="104"/>
    </location>
</feature>
<evidence type="ECO:0000313" key="2">
    <source>
        <dbReference type="EMBL" id="KAB8343112.1"/>
    </source>
</evidence>
<evidence type="ECO:0000313" key="3">
    <source>
        <dbReference type="Proteomes" id="UP000327013"/>
    </source>
</evidence>
<comment type="caution">
    <text evidence="2">The sequence shown here is derived from an EMBL/GenBank/DDBJ whole genome shotgun (WGS) entry which is preliminary data.</text>
</comment>
<feature type="region of interest" description="Disordered" evidence="1">
    <location>
        <begin position="1"/>
        <end position="59"/>
    </location>
</feature>
<dbReference type="Pfam" id="PF09495">
    <property type="entry name" value="DUF2462"/>
    <property type="match status" value="1"/>
</dbReference>
<name>A0A5N6KTC1_9ROSI</name>
<protein>
    <submittedName>
        <fullName evidence="2">Uncharacterized protein</fullName>
    </submittedName>
</protein>
<dbReference type="EMBL" id="VIBQ01000012">
    <property type="protein sequence ID" value="KAB8343112.1"/>
    <property type="molecule type" value="Genomic_DNA"/>
</dbReference>
<proteinExistence type="predicted"/>
<dbReference type="InterPro" id="IPR019034">
    <property type="entry name" value="UPF0390"/>
</dbReference>
<organism evidence="2 3">
    <name type="scientific">Carpinus fangiana</name>
    <dbReference type="NCBI Taxonomy" id="176857"/>
    <lineage>
        <taxon>Eukaryota</taxon>
        <taxon>Viridiplantae</taxon>
        <taxon>Streptophyta</taxon>
        <taxon>Embryophyta</taxon>
        <taxon>Tracheophyta</taxon>
        <taxon>Spermatophyta</taxon>
        <taxon>Magnoliopsida</taxon>
        <taxon>eudicotyledons</taxon>
        <taxon>Gunneridae</taxon>
        <taxon>Pentapetalae</taxon>
        <taxon>rosids</taxon>
        <taxon>fabids</taxon>
        <taxon>Fagales</taxon>
        <taxon>Betulaceae</taxon>
        <taxon>Carpinus</taxon>
    </lineage>
</organism>
<keyword evidence="3" id="KW-1185">Reference proteome</keyword>
<dbReference type="AlphaFoldDB" id="A0A5N6KTC1"/>
<accession>A0A5N6KTC1</accession>
<dbReference type="OrthoDB" id="5239630at2759"/>